<keyword evidence="3" id="KW-1133">Transmembrane helix</keyword>
<reference evidence="4" key="1">
    <citation type="submission" date="2018-02" db="EMBL/GenBank/DDBJ databases">
        <authorList>
            <person name="Cohen D.B."/>
            <person name="Kent A.D."/>
        </authorList>
    </citation>
    <scope>NUCLEOTIDE SEQUENCE</scope>
</reference>
<organism evidence="4">
    <name type="scientific">Fagus sylvatica</name>
    <name type="common">Beechnut</name>
    <dbReference type="NCBI Taxonomy" id="28930"/>
    <lineage>
        <taxon>Eukaryota</taxon>
        <taxon>Viridiplantae</taxon>
        <taxon>Streptophyta</taxon>
        <taxon>Embryophyta</taxon>
        <taxon>Tracheophyta</taxon>
        <taxon>Spermatophyta</taxon>
        <taxon>Magnoliopsida</taxon>
        <taxon>eudicotyledons</taxon>
        <taxon>Gunneridae</taxon>
        <taxon>Pentapetalae</taxon>
        <taxon>rosids</taxon>
        <taxon>fabids</taxon>
        <taxon>Fagales</taxon>
        <taxon>Fagaceae</taxon>
        <taxon>Fagus</taxon>
    </lineage>
</organism>
<feature type="compositionally biased region" description="Low complexity" evidence="2">
    <location>
        <begin position="33"/>
        <end position="43"/>
    </location>
</feature>
<accession>A0A2N9EQ09</accession>
<feature type="coiled-coil region" evidence="1">
    <location>
        <begin position="357"/>
        <end position="440"/>
    </location>
</feature>
<protein>
    <submittedName>
        <fullName evidence="4">Uncharacterized protein</fullName>
    </submittedName>
</protein>
<feature type="compositionally biased region" description="Acidic residues" evidence="2">
    <location>
        <begin position="494"/>
        <end position="505"/>
    </location>
</feature>
<gene>
    <name evidence="4" type="ORF">FSB_LOCUS4755</name>
</gene>
<feature type="transmembrane region" description="Helical" evidence="3">
    <location>
        <begin position="161"/>
        <end position="186"/>
    </location>
</feature>
<keyword evidence="3" id="KW-0812">Transmembrane</keyword>
<keyword evidence="3" id="KW-0472">Membrane</keyword>
<feature type="region of interest" description="Disordered" evidence="2">
    <location>
        <begin position="1"/>
        <end position="43"/>
    </location>
</feature>
<proteinExistence type="predicted"/>
<evidence type="ECO:0000256" key="1">
    <source>
        <dbReference type="SAM" id="Coils"/>
    </source>
</evidence>
<sequence>MSSSVDDSSESSFSGERGLVSGSEYSGNHGRSSETTELSTSDSSSQEAILLVLGQDPNRPFIAEGVSSKFVNKDIKRLRTRYQISEDIVLRLPDKGEWACSSNGEDVVLYEDNLVAGLRFPFRPFERELLHRLGLAPSEDPCGLRRSWGIPSVDGAVLMLYVYYLFIYFFMAFYGLISLAFSFATFRRSSLSTQLKERLFRIVDYQKDRLVRLVDLLSPFTLAQWSLGPEPSLEVKKAIKSYQQRITTRAKRKRLREVAQNLEDLPDASALFSKKSKFGKKVVMKRELAPRKVVVKINHFSLPRPRHLKRAMDKVNEMYEKVDLEVYDLVDNMDLLRMSIQDSLKAAGQMFVVGNRLRSSGSELAKLKANLEEAKAQAQAHKKVTEGLNAEKGALRSQIKQLEADVRRKDELNSALETGRDELLHKTEALQGEISDAKETAVIDFKASEDFQEATRRFYVVGFEHFKKRTALAFGDVQDWSMVKIFNDEETIAVEEDSEDEEGEDVVQSRERVATPSDVPSSTPDGAQGTDSMVGPIDGQVASVGGQTTPPPASDEVH</sequence>
<feature type="compositionally biased region" description="Pro residues" evidence="2">
    <location>
        <begin position="549"/>
        <end position="558"/>
    </location>
</feature>
<evidence type="ECO:0000256" key="3">
    <source>
        <dbReference type="SAM" id="Phobius"/>
    </source>
</evidence>
<feature type="compositionally biased region" description="Polar residues" evidence="2">
    <location>
        <begin position="518"/>
        <end position="531"/>
    </location>
</feature>
<evidence type="ECO:0000313" key="4">
    <source>
        <dbReference type="EMBL" id="SPC76873.1"/>
    </source>
</evidence>
<dbReference type="AlphaFoldDB" id="A0A2N9EQ09"/>
<feature type="compositionally biased region" description="Low complexity" evidence="2">
    <location>
        <begin position="1"/>
        <end position="14"/>
    </location>
</feature>
<feature type="region of interest" description="Disordered" evidence="2">
    <location>
        <begin position="494"/>
        <end position="558"/>
    </location>
</feature>
<dbReference type="EMBL" id="OIVN01000239">
    <property type="protein sequence ID" value="SPC76873.1"/>
    <property type="molecule type" value="Genomic_DNA"/>
</dbReference>
<keyword evidence="1" id="KW-0175">Coiled coil</keyword>
<name>A0A2N9EQ09_FAGSY</name>
<evidence type="ECO:0000256" key="2">
    <source>
        <dbReference type="SAM" id="MobiDB-lite"/>
    </source>
</evidence>